<proteinExistence type="predicted"/>
<accession>F8QIB5</accession>
<sequence length="60" mass="7323">EEIPWPILKHPNSITPHNVQWYPVEAFFTHTSTLQLMSNSFTKMVRDMWLKYHPDRWIAR</sequence>
<evidence type="ECO:0000313" key="2">
    <source>
        <dbReference type="Proteomes" id="UP000008063"/>
    </source>
</evidence>
<organism evidence="2">
    <name type="scientific">Serpula lacrymans var. lacrymans (strain S7.3)</name>
    <name type="common">Dry rot fungus</name>
    <dbReference type="NCBI Taxonomy" id="936435"/>
    <lineage>
        <taxon>Eukaryota</taxon>
        <taxon>Fungi</taxon>
        <taxon>Dikarya</taxon>
        <taxon>Basidiomycota</taxon>
        <taxon>Agaricomycotina</taxon>
        <taxon>Agaricomycetes</taxon>
        <taxon>Agaricomycetidae</taxon>
        <taxon>Boletales</taxon>
        <taxon>Coniophorineae</taxon>
        <taxon>Serpulaceae</taxon>
        <taxon>Serpula</taxon>
    </lineage>
</organism>
<dbReference type="EMBL" id="GL945522">
    <property type="protein sequence ID" value="EGN91968.1"/>
    <property type="molecule type" value="Genomic_DNA"/>
</dbReference>
<dbReference type="OrthoDB" id="2711125at2759"/>
<evidence type="ECO:0000313" key="1">
    <source>
        <dbReference type="EMBL" id="EGN91968.1"/>
    </source>
</evidence>
<protein>
    <submittedName>
        <fullName evidence="1">Uncharacterized protein</fullName>
    </submittedName>
</protein>
<feature type="non-terminal residue" evidence="1">
    <location>
        <position position="1"/>
    </location>
</feature>
<feature type="non-terminal residue" evidence="1">
    <location>
        <position position="60"/>
    </location>
</feature>
<dbReference type="AlphaFoldDB" id="F8QIB5"/>
<keyword evidence="2" id="KW-1185">Reference proteome</keyword>
<dbReference type="InParanoid" id="F8QIB5"/>
<reference evidence="2" key="1">
    <citation type="journal article" date="2011" name="Science">
        <title>The plant cell wall-decomposing machinery underlies the functional diversity of forest fungi.</title>
        <authorList>
            <person name="Eastwood D.C."/>
            <person name="Floudas D."/>
            <person name="Binder M."/>
            <person name="Majcherczyk A."/>
            <person name="Schneider P."/>
            <person name="Aerts A."/>
            <person name="Asiegbu F.O."/>
            <person name="Baker S.E."/>
            <person name="Barry K."/>
            <person name="Bendiksby M."/>
            <person name="Blumentritt M."/>
            <person name="Coutinho P.M."/>
            <person name="Cullen D."/>
            <person name="de Vries R.P."/>
            <person name="Gathman A."/>
            <person name="Goodell B."/>
            <person name="Henrissat B."/>
            <person name="Ihrmark K."/>
            <person name="Kauserud H."/>
            <person name="Kohler A."/>
            <person name="LaButti K."/>
            <person name="Lapidus A."/>
            <person name="Lavin J.L."/>
            <person name="Lee Y.-H."/>
            <person name="Lindquist E."/>
            <person name="Lilly W."/>
            <person name="Lucas S."/>
            <person name="Morin E."/>
            <person name="Murat C."/>
            <person name="Oguiza J.A."/>
            <person name="Park J."/>
            <person name="Pisabarro A.G."/>
            <person name="Riley R."/>
            <person name="Rosling A."/>
            <person name="Salamov A."/>
            <person name="Schmidt O."/>
            <person name="Schmutz J."/>
            <person name="Skrede I."/>
            <person name="Stenlid J."/>
            <person name="Wiebenga A."/>
            <person name="Xie X."/>
            <person name="Kuees U."/>
            <person name="Hibbett D.S."/>
            <person name="Hoffmeister D."/>
            <person name="Hoegberg N."/>
            <person name="Martin F."/>
            <person name="Grigoriev I.V."/>
            <person name="Watkinson S.C."/>
        </authorList>
    </citation>
    <scope>NUCLEOTIDE SEQUENCE [LARGE SCALE GENOMIC DNA]</scope>
    <source>
        <strain evidence="2">strain S7.3</strain>
    </source>
</reference>
<dbReference type="OMA" id="EAFFTHT"/>
<name>F8QIB5_SERL3</name>
<dbReference type="HOGENOM" id="CLU_181687_0_0_1"/>
<gene>
    <name evidence="1" type="ORF">SERLA73DRAFT_17988</name>
</gene>
<dbReference type="Proteomes" id="UP000008063">
    <property type="component" value="Unassembled WGS sequence"/>
</dbReference>